<keyword evidence="2" id="KW-1185">Reference proteome</keyword>
<organism evidence="1 2">
    <name type="scientific">Planctopirus hydrillae</name>
    <dbReference type="NCBI Taxonomy" id="1841610"/>
    <lineage>
        <taxon>Bacteria</taxon>
        <taxon>Pseudomonadati</taxon>
        <taxon>Planctomycetota</taxon>
        <taxon>Planctomycetia</taxon>
        <taxon>Planctomycetales</taxon>
        <taxon>Planctomycetaceae</taxon>
        <taxon>Planctopirus</taxon>
    </lineage>
</organism>
<evidence type="ECO:0000313" key="1">
    <source>
        <dbReference type="EMBL" id="ODA33347.1"/>
    </source>
</evidence>
<gene>
    <name evidence="1" type="ORF">A6X21_18815</name>
</gene>
<dbReference type="Proteomes" id="UP000094828">
    <property type="component" value="Unassembled WGS sequence"/>
</dbReference>
<accession>A0A1C3EJC7</accession>
<evidence type="ECO:0008006" key="3">
    <source>
        <dbReference type="Google" id="ProtNLM"/>
    </source>
</evidence>
<dbReference type="AlphaFoldDB" id="A0A1C3EJC7"/>
<reference evidence="1 2" key="1">
    <citation type="submission" date="2016-05" db="EMBL/GenBank/DDBJ databases">
        <title>Genomic and physiological characterization of Planctopirus sp. isolated from fresh water lake.</title>
        <authorList>
            <person name="Subhash Y."/>
            <person name="Ramana C."/>
        </authorList>
    </citation>
    <scope>NUCLEOTIDE SEQUENCE [LARGE SCALE GENOMIC DNA]</scope>
    <source>
        <strain evidence="1 2">JC280</strain>
    </source>
</reference>
<evidence type="ECO:0000313" key="2">
    <source>
        <dbReference type="Proteomes" id="UP000094828"/>
    </source>
</evidence>
<sequence length="81" mass="9496">MPWFEFFWTPEIEQHVAEHGVTVEQFEYVVMTSVAREFSHSNSQNTVAKGYDQTGRWLICVYEMIDTMTVLPVTAYEPTEE</sequence>
<proteinExistence type="predicted"/>
<dbReference type="RefSeq" id="WP_068846903.1">
    <property type="nucleotide sequence ID" value="NZ_LYDR01000055.1"/>
</dbReference>
<comment type="caution">
    <text evidence="1">The sequence shown here is derived from an EMBL/GenBank/DDBJ whole genome shotgun (WGS) entry which is preliminary data.</text>
</comment>
<dbReference type="OrthoDB" id="215621at2"/>
<dbReference type="EMBL" id="LYDR01000055">
    <property type="protein sequence ID" value="ODA33347.1"/>
    <property type="molecule type" value="Genomic_DNA"/>
</dbReference>
<name>A0A1C3EJC7_9PLAN</name>
<protein>
    <recommendedName>
        <fullName evidence="3">DUF4258 domain-containing protein</fullName>
    </recommendedName>
</protein>